<keyword evidence="2" id="KW-0732">Signal</keyword>
<proteinExistence type="predicted"/>
<dbReference type="InParanoid" id="G7E6D5"/>
<feature type="chain" id="PRO_5009955768" description="GOLD domain-containing protein" evidence="2">
    <location>
        <begin position="27"/>
        <end position="237"/>
    </location>
</feature>
<evidence type="ECO:0000256" key="1">
    <source>
        <dbReference type="SAM" id="Phobius"/>
    </source>
</evidence>
<evidence type="ECO:0000256" key="2">
    <source>
        <dbReference type="SAM" id="SignalP"/>
    </source>
</evidence>
<name>G7E6D5_MIXOS</name>
<dbReference type="AlphaFoldDB" id="G7E6D5"/>
<accession>G7E6D5</accession>
<evidence type="ECO:0008006" key="5">
    <source>
        <dbReference type="Google" id="ProtNLM"/>
    </source>
</evidence>
<dbReference type="EMBL" id="BABT02000150">
    <property type="protein sequence ID" value="GAA98395.1"/>
    <property type="molecule type" value="Genomic_DNA"/>
</dbReference>
<gene>
    <name evidence="3" type="primary">Mo05081</name>
    <name evidence="3" type="ORF">E5Q_05081</name>
</gene>
<reference evidence="3 4" key="2">
    <citation type="journal article" date="2012" name="Open Biol.">
        <title>Characteristics of nucleosomes and linker DNA regions on the genome of the basidiomycete Mixia osmundae revealed by mono- and dinucleosome mapping.</title>
        <authorList>
            <person name="Nishida H."/>
            <person name="Kondo S."/>
            <person name="Matsumoto T."/>
            <person name="Suzuki Y."/>
            <person name="Yoshikawa H."/>
            <person name="Taylor T.D."/>
            <person name="Sugiyama J."/>
        </authorList>
    </citation>
    <scope>NUCLEOTIDE SEQUENCE [LARGE SCALE GENOMIC DNA]</scope>
    <source>
        <strain evidence="4">CBS 9802 / IAM 14324 / JCM 22182 / KY 12970</strain>
    </source>
</reference>
<dbReference type="RefSeq" id="XP_014569099.1">
    <property type="nucleotide sequence ID" value="XM_014713613.1"/>
</dbReference>
<organism evidence="3 4">
    <name type="scientific">Mixia osmundae (strain CBS 9802 / IAM 14324 / JCM 22182 / KY 12970)</name>
    <dbReference type="NCBI Taxonomy" id="764103"/>
    <lineage>
        <taxon>Eukaryota</taxon>
        <taxon>Fungi</taxon>
        <taxon>Dikarya</taxon>
        <taxon>Basidiomycota</taxon>
        <taxon>Pucciniomycotina</taxon>
        <taxon>Mixiomycetes</taxon>
        <taxon>Mixiales</taxon>
        <taxon>Mixiaceae</taxon>
        <taxon>Mixia</taxon>
    </lineage>
</organism>
<sequence>MPSQTLLVLIVTLCLAGLSFEAPALGLRIVPYEVFLSVHADCGTQLGKVHIADEFLATTFRTPLGVSVKFEDADMLESAELVHQSSKTAFIKAVTSQTNDAWTDETGFTDKACREACEVHVEAFFGLDYVKPTWVPDPVIHVYAHYYWTDVPTAMSTVPEYLGFEVEDPIYEAEEQLQEYGSLARSPRTAREVLNEFVLSRLERDQIRWFGTLLLILLCLAVAFYRLPWTTHLSDDN</sequence>
<keyword evidence="1" id="KW-0812">Transmembrane</keyword>
<keyword evidence="1" id="KW-1133">Transmembrane helix</keyword>
<dbReference type="Proteomes" id="UP000009131">
    <property type="component" value="Unassembled WGS sequence"/>
</dbReference>
<reference evidence="3 4" key="1">
    <citation type="journal article" date="2011" name="J. Gen. Appl. Microbiol.">
        <title>Draft genome sequencing of the enigmatic basidiomycete Mixia osmundae.</title>
        <authorList>
            <person name="Nishida H."/>
            <person name="Nagatsuka Y."/>
            <person name="Sugiyama J."/>
        </authorList>
    </citation>
    <scope>NUCLEOTIDE SEQUENCE [LARGE SCALE GENOMIC DNA]</scope>
    <source>
        <strain evidence="4">CBS 9802 / IAM 14324 / JCM 22182 / KY 12970</strain>
    </source>
</reference>
<protein>
    <recommendedName>
        <fullName evidence="5">GOLD domain-containing protein</fullName>
    </recommendedName>
</protein>
<dbReference type="HOGENOM" id="CLU_1170891_0_0_1"/>
<evidence type="ECO:0000313" key="3">
    <source>
        <dbReference type="EMBL" id="GAA98395.1"/>
    </source>
</evidence>
<keyword evidence="4" id="KW-1185">Reference proteome</keyword>
<evidence type="ECO:0000313" key="4">
    <source>
        <dbReference type="Proteomes" id="UP000009131"/>
    </source>
</evidence>
<keyword evidence="1" id="KW-0472">Membrane</keyword>
<comment type="caution">
    <text evidence="3">The sequence shown here is derived from an EMBL/GenBank/DDBJ whole genome shotgun (WGS) entry which is preliminary data.</text>
</comment>
<feature type="transmembrane region" description="Helical" evidence="1">
    <location>
        <begin position="209"/>
        <end position="227"/>
    </location>
</feature>
<feature type="signal peptide" evidence="2">
    <location>
        <begin position="1"/>
        <end position="26"/>
    </location>
</feature>